<evidence type="ECO:0000256" key="8">
    <source>
        <dbReference type="PROSITE-ProRule" id="PRU00042"/>
    </source>
</evidence>
<dbReference type="PROSITE" id="PS50157">
    <property type="entry name" value="ZINC_FINGER_C2H2_2"/>
    <property type="match status" value="1"/>
</dbReference>
<comment type="subcellular location">
    <subcellularLocation>
        <location evidence="1">Nucleus</location>
    </subcellularLocation>
</comment>
<dbReference type="PANTHER" id="PTHR24388">
    <property type="entry name" value="ZINC FINGER PROTEIN"/>
    <property type="match status" value="1"/>
</dbReference>
<feature type="domain" description="C2H2-type" evidence="10">
    <location>
        <begin position="641"/>
        <end position="669"/>
    </location>
</feature>
<evidence type="ECO:0000256" key="6">
    <source>
        <dbReference type="ARBA" id="ARBA00023242"/>
    </source>
</evidence>
<feature type="transmembrane region" description="Helical" evidence="9">
    <location>
        <begin position="992"/>
        <end position="1010"/>
    </location>
</feature>
<name>A0ABQ7SC36_9ACAR</name>
<dbReference type="PANTHER" id="PTHR24388:SF54">
    <property type="entry name" value="PROTEIN ESCARGOT"/>
    <property type="match status" value="1"/>
</dbReference>
<reference evidence="11 12" key="1">
    <citation type="submission" date="2020-10" db="EMBL/GenBank/DDBJ databases">
        <authorList>
            <person name="Klimov P.B."/>
            <person name="Dyachkov S.M."/>
            <person name="Chetverikov P.E."/>
        </authorList>
    </citation>
    <scope>NUCLEOTIDE SEQUENCE [LARGE SCALE GENOMIC DNA]</scope>
    <source>
        <strain evidence="11">BMOC 18-1129-001#AD2665</strain>
        <tissue evidence="11">Entire mites</tissue>
    </source>
</reference>
<dbReference type="PROSITE" id="PS00028">
    <property type="entry name" value="ZINC_FINGER_C2H2_1"/>
    <property type="match status" value="3"/>
</dbReference>
<proteinExistence type="inferred from homology"/>
<protein>
    <submittedName>
        <fullName evidence="11">Pogo transposable element with ZNF domain protein</fullName>
    </submittedName>
</protein>
<dbReference type="SMART" id="SM00355">
    <property type="entry name" value="ZnF_C2H2"/>
    <property type="match status" value="4"/>
</dbReference>
<keyword evidence="9" id="KW-1133">Transmembrane helix</keyword>
<comment type="similarity">
    <text evidence="7">Belongs to the snail C2H2-type zinc-finger protein family.</text>
</comment>
<keyword evidence="12" id="KW-1185">Reference proteome</keyword>
<evidence type="ECO:0000256" key="2">
    <source>
        <dbReference type="ARBA" id="ARBA00022723"/>
    </source>
</evidence>
<dbReference type="EMBL" id="JAIFTH010000044">
    <property type="protein sequence ID" value="KAG9510989.1"/>
    <property type="molecule type" value="Genomic_DNA"/>
</dbReference>
<evidence type="ECO:0000256" key="1">
    <source>
        <dbReference type="ARBA" id="ARBA00004123"/>
    </source>
</evidence>
<comment type="caution">
    <text evidence="11">The sequence shown here is derived from an EMBL/GenBank/DDBJ whole genome shotgun (WGS) entry which is preliminary data.</text>
</comment>
<feature type="non-terminal residue" evidence="11">
    <location>
        <position position="1079"/>
    </location>
</feature>
<dbReference type="Proteomes" id="UP000825002">
    <property type="component" value="Unassembled WGS sequence"/>
</dbReference>
<evidence type="ECO:0000256" key="3">
    <source>
        <dbReference type="ARBA" id="ARBA00022737"/>
    </source>
</evidence>
<organism evidence="11 12">
    <name type="scientific">Fragariocoptes setiger</name>
    <dbReference type="NCBI Taxonomy" id="1670756"/>
    <lineage>
        <taxon>Eukaryota</taxon>
        <taxon>Metazoa</taxon>
        <taxon>Ecdysozoa</taxon>
        <taxon>Arthropoda</taxon>
        <taxon>Chelicerata</taxon>
        <taxon>Arachnida</taxon>
        <taxon>Acari</taxon>
        <taxon>Acariformes</taxon>
        <taxon>Trombidiformes</taxon>
        <taxon>Prostigmata</taxon>
        <taxon>Eupodina</taxon>
        <taxon>Eriophyoidea</taxon>
        <taxon>Phytoptidae</taxon>
        <taxon>Fragariocoptes</taxon>
    </lineage>
</organism>
<evidence type="ECO:0000256" key="7">
    <source>
        <dbReference type="ARBA" id="ARBA00037948"/>
    </source>
</evidence>
<accession>A0ABQ7SC36</accession>
<evidence type="ECO:0000256" key="4">
    <source>
        <dbReference type="ARBA" id="ARBA00022771"/>
    </source>
</evidence>
<keyword evidence="4 8" id="KW-0863">Zinc-finger</keyword>
<dbReference type="InterPro" id="IPR050527">
    <property type="entry name" value="Snail/Krueppel_Znf"/>
</dbReference>
<keyword evidence="6" id="KW-0539">Nucleus</keyword>
<keyword evidence="2" id="KW-0479">Metal-binding</keyword>
<gene>
    <name evidence="11" type="primary">Pogz</name>
    <name evidence="11" type="ORF">GZH46_00454</name>
</gene>
<sequence length="1079" mass="122489">MTEVLDDDDQCYEEAPIEPVAFVEEDNYPDLVSSAQLERAALQMRGRNMSLINSSLRTYFTCFDDMDLNRFEAVCDHLICFRSNGSHRYDGKHVLLRPVSKLWPTTYEHMTQCLSHLDSYLINSQFKENPAAWLLNQNLCRTPICKQCQSPMVIARGLTSSTNLDTAKWQCMRTEACSSFTMPVHRPSFFHGFESISLKKLLFAVYFWAVAANGETLYYQRHLNLSQPTIEHIWRRIQNVCRTVVESQPPIIVGNDNYPAELVTVQFGKSSIVCAKNPTLNIVRLGLHIEGVSTYSFVELTESWFAPNSTIRIAEDKFLALSERHGYKIRLVSRRDMMSKNNRFDHDSAFGYLITQLAHVFKDFDTSTVRHEGLKLVLAEMQWRELYGTTPYDSFRHIIKHMATYGERSDWYSEASMLQAGEETIQNSNEVAAQNTDDTNDVWAEAYFYAYLIPKKKDKVPQNRSITSSDLDVRFQCHLCQIHFSNYQIVNHHIEHVEKDRREDVVRRDTRSLIECTHCFRPMTKAELRKHKELFTSDLHLTIYGCRICCTQMPDRLSFLQHMRRLHFESETPYTCPLCRYSVSSHREIFVHFREEHKSEPTALCPFCLRSFTIKTPENMSQLSKIVNQHINMHYAVSRVYSCSNCCLSFLNDKDLSQHKREAHNPLRVRNSDDFELKRFIVSPEEERHCVRAMPMELFVANKKPNLTMSGGHRRIITNRSKIDNDIESISLSSIHSGDDSSDDEAAVPGDEIIHVRGIDSSNFLEGGEPNLVESTNRQVRNDAKLKKINNKGEFDPKDYSSEKIKSYLERMPRADSFVPNKSVILTPDGLPTKCIECMSHITSDHFVAQIKCNECSYSKFWAFTQCAQVQNIVVVVLLMAFSWRHQLGGDGSSVVTINTTVASKIISSWQTGDVSVHSIAQEHYLIIYEVFLFRVVNQPERTFNYHLTSLSPIFFKSRIRKFGYHISLSTSLPSIKCTKQKSIDMSTQNKALVLLCALVLIFALANVAYGQYGGYGGGRGGYGGYGGGRGGYGGYGGRGGYGGGRGGYGGGRGGYGGYGGYGGGRGGYGGGRGGYGGY</sequence>
<dbReference type="Gene3D" id="3.30.160.60">
    <property type="entry name" value="Classic Zinc Finger"/>
    <property type="match status" value="1"/>
</dbReference>
<evidence type="ECO:0000256" key="9">
    <source>
        <dbReference type="SAM" id="Phobius"/>
    </source>
</evidence>
<evidence type="ECO:0000313" key="12">
    <source>
        <dbReference type="Proteomes" id="UP000825002"/>
    </source>
</evidence>
<keyword evidence="9" id="KW-0472">Membrane</keyword>
<evidence type="ECO:0000256" key="5">
    <source>
        <dbReference type="ARBA" id="ARBA00022833"/>
    </source>
</evidence>
<evidence type="ECO:0000313" key="11">
    <source>
        <dbReference type="EMBL" id="KAG9510989.1"/>
    </source>
</evidence>
<evidence type="ECO:0000259" key="10">
    <source>
        <dbReference type="PROSITE" id="PS50157"/>
    </source>
</evidence>
<keyword evidence="9" id="KW-0812">Transmembrane</keyword>
<dbReference type="InterPro" id="IPR013087">
    <property type="entry name" value="Znf_C2H2_type"/>
</dbReference>
<keyword evidence="5" id="KW-0862">Zinc</keyword>
<keyword evidence="3" id="KW-0677">Repeat</keyword>